<evidence type="ECO:0000313" key="11">
    <source>
        <dbReference type="EMBL" id="TQV86727.1"/>
    </source>
</evidence>
<sequence>MNSSVLIVEDDHALRNALMASLKISGYQTTAADSAESALSILNEERLPDMVVTDIQMGDMSGIDLLKNLRRKKSNMPVILMTAYGEISDAVEAMRLGACDYLQKPFEASRLTELIENYLPKKKHSEIIVADPVSKKLFEFAEKIAQTESNVLLSGPSGAGKEVMARFVHLNSTRKDHPFVAINCAAIPENMLEATLFGYEKGAFTGAHQACAGKFEQAQKGTLLLDEISEMDLALQAKLLRVIQEKEVERIGGKKTIKLDVRIIATTNRDLKQEVADNQFREDLYYRLNVFPIRCLALKDRPSDIIPLTESMLENNEFVQSRGGLSLSNEAKAKLVAYSWPGNVRELDNLVQRVAVLANESIVTADDIQFENEINGELGGADNVMRNDGESQLVNHMQHHEFQLIIEALEKHNGKKKDVAEGLGISPRTLRYKLARMRELGYEIPSRGAR</sequence>
<name>A0A545UB96_9GAMM</name>
<evidence type="ECO:0000256" key="4">
    <source>
        <dbReference type="ARBA" id="ARBA00023012"/>
    </source>
</evidence>
<dbReference type="InterPro" id="IPR002197">
    <property type="entry name" value="HTH_Fis"/>
</dbReference>
<dbReference type="Pfam" id="PF02954">
    <property type="entry name" value="HTH_8"/>
    <property type="match status" value="1"/>
</dbReference>
<keyword evidence="7" id="KW-0804">Transcription</keyword>
<evidence type="ECO:0000256" key="5">
    <source>
        <dbReference type="ARBA" id="ARBA00023015"/>
    </source>
</evidence>
<dbReference type="FunFam" id="3.40.50.300:FF:000006">
    <property type="entry name" value="DNA-binding transcriptional regulator NtrC"/>
    <property type="match status" value="1"/>
</dbReference>
<dbReference type="OrthoDB" id="9804019at2"/>
<dbReference type="GO" id="GO:0000160">
    <property type="term" value="P:phosphorelay signal transduction system"/>
    <property type="evidence" value="ECO:0007669"/>
    <property type="project" value="UniProtKB-KW"/>
</dbReference>
<dbReference type="Pfam" id="PF25601">
    <property type="entry name" value="AAA_lid_14"/>
    <property type="match status" value="1"/>
</dbReference>
<dbReference type="InterPro" id="IPR058031">
    <property type="entry name" value="AAA_lid_NorR"/>
</dbReference>
<dbReference type="InterPro" id="IPR011006">
    <property type="entry name" value="CheY-like_superfamily"/>
</dbReference>
<dbReference type="Pfam" id="PF00158">
    <property type="entry name" value="Sigma54_activat"/>
    <property type="match status" value="1"/>
</dbReference>
<feature type="modified residue" description="4-aspartylphosphate" evidence="8">
    <location>
        <position position="54"/>
    </location>
</feature>
<proteinExistence type="predicted"/>
<evidence type="ECO:0000256" key="1">
    <source>
        <dbReference type="ARBA" id="ARBA00022553"/>
    </source>
</evidence>
<dbReference type="InterPro" id="IPR002078">
    <property type="entry name" value="Sigma_54_int"/>
</dbReference>
<keyword evidence="6" id="KW-0238">DNA-binding</keyword>
<dbReference type="PANTHER" id="PTHR32071">
    <property type="entry name" value="TRANSCRIPTIONAL REGULATORY PROTEIN"/>
    <property type="match status" value="1"/>
</dbReference>
<dbReference type="PROSITE" id="PS00688">
    <property type="entry name" value="SIGMA54_INTERACT_3"/>
    <property type="match status" value="1"/>
</dbReference>
<keyword evidence="4" id="KW-0902">Two-component regulatory system</keyword>
<dbReference type="GO" id="GO:0006355">
    <property type="term" value="P:regulation of DNA-templated transcription"/>
    <property type="evidence" value="ECO:0007669"/>
    <property type="project" value="InterPro"/>
</dbReference>
<dbReference type="InterPro" id="IPR001789">
    <property type="entry name" value="Sig_transdc_resp-reg_receiver"/>
</dbReference>
<reference evidence="11 12" key="1">
    <citation type="submission" date="2019-07" db="EMBL/GenBank/DDBJ databases">
        <title>Draft genome for Aliikangiella sp. M105.</title>
        <authorList>
            <person name="Wang G."/>
        </authorList>
    </citation>
    <scope>NUCLEOTIDE SEQUENCE [LARGE SCALE GENOMIC DNA]</scope>
    <source>
        <strain evidence="11 12">M105</strain>
    </source>
</reference>
<dbReference type="GO" id="GO:0005524">
    <property type="term" value="F:ATP binding"/>
    <property type="evidence" value="ECO:0007669"/>
    <property type="project" value="UniProtKB-KW"/>
</dbReference>
<gene>
    <name evidence="11" type="ORF">FLL46_17705</name>
</gene>
<evidence type="ECO:0000256" key="8">
    <source>
        <dbReference type="PROSITE-ProRule" id="PRU00169"/>
    </source>
</evidence>
<dbReference type="InterPro" id="IPR025943">
    <property type="entry name" value="Sigma_54_int_dom_ATP-bd_2"/>
</dbReference>
<dbReference type="SMART" id="SM00382">
    <property type="entry name" value="AAA"/>
    <property type="match status" value="1"/>
</dbReference>
<dbReference type="InterPro" id="IPR027417">
    <property type="entry name" value="P-loop_NTPase"/>
</dbReference>
<dbReference type="SUPFAM" id="SSF46689">
    <property type="entry name" value="Homeodomain-like"/>
    <property type="match status" value="1"/>
</dbReference>
<evidence type="ECO:0000256" key="7">
    <source>
        <dbReference type="ARBA" id="ARBA00023163"/>
    </source>
</evidence>
<dbReference type="PROSITE" id="PS50045">
    <property type="entry name" value="SIGMA54_INTERACT_4"/>
    <property type="match status" value="1"/>
</dbReference>
<evidence type="ECO:0000313" key="12">
    <source>
        <dbReference type="Proteomes" id="UP000315439"/>
    </source>
</evidence>
<dbReference type="Gene3D" id="1.10.10.60">
    <property type="entry name" value="Homeodomain-like"/>
    <property type="match status" value="1"/>
</dbReference>
<keyword evidence="3" id="KW-0067">ATP-binding</keyword>
<dbReference type="SUPFAM" id="SSF52172">
    <property type="entry name" value="CheY-like"/>
    <property type="match status" value="1"/>
</dbReference>
<evidence type="ECO:0000259" key="9">
    <source>
        <dbReference type="PROSITE" id="PS50045"/>
    </source>
</evidence>
<dbReference type="FunFam" id="3.40.50.2300:FF:000018">
    <property type="entry name" value="DNA-binding transcriptional regulator NtrC"/>
    <property type="match status" value="1"/>
</dbReference>
<organism evidence="11 12">
    <name type="scientific">Aliikangiella coralliicola</name>
    <dbReference type="NCBI Taxonomy" id="2592383"/>
    <lineage>
        <taxon>Bacteria</taxon>
        <taxon>Pseudomonadati</taxon>
        <taxon>Pseudomonadota</taxon>
        <taxon>Gammaproteobacteria</taxon>
        <taxon>Oceanospirillales</taxon>
        <taxon>Pleioneaceae</taxon>
        <taxon>Aliikangiella</taxon>
    </lineage>
</organism>
<dbReference type="PRINTS" id="PR01590">
    <property type="entry name" value="HTHFIS"/>
</dbReference>
<dbReference type="EMBL" id="VIKS01000010">
    <property type="protein sequence ID" value="TQV86727.1"/>
    <property type="molecule type" value="Genomic_DNA"/>
</dbReference>
<feature type="domain" description="Sigma-54 factor interaction" evidence="9">
    <location>
        <begin position="127"/>
        <end position="356"/>
    </location>
</feature>
<evidence type="ECO:0000256" key="6">
    <source>
        <dbReference type="ARBA" id="ARBA00023125"/>
    </source>
</evidence>
<dbReference type="PROSITE" id="PS50110">
    <property type="entry name" value="RESPONSE_REGULATORY"/>
    <property type="match status" value="1"/>
</dbReference>
<dbReference type="AlphaFoldDB" id="A0A545UB96"/>
<dbReference type="CDD" id="cd00009">
    <property type="entry name" value="AAA"/>
    <property type="match status" value="1"/>
</dbReference>
<dbReference type="RefSeq" id="WP_142932652.1">
    <property type="nucleotide sequence ID" value="NZ_ML660166.1"/>
</dbReference>
<evidence type="ECO:0000256" key="2">
    <source>
        <dbReference type="ARBA" id="ARBA00022741"/>
    </source>
</evidence>
<dbReference type="PANTHER" id="PTHR32071:SF21">
    <property type="entry name" value="TRANSCRIPTIONAL REGULATORY PROTEIN FLGR"/>
    <property type="match status" value="1"/>
</dbReference>
<dbReference type="InterPro" id="IPR009057">
    <property type="entry name" value="Homeodomain-like_sf"/>
</dbReference>
<dbReference type="SUPFAM" id="SSF52540">
    <property type="entry name" value="P-loop containing nucleoside triphosphate hydrolases"/>
    <property type="match status" value="1"/>
</dbReference>
<dbReference type="InterPro" id="IPR025944">
    <property type="entry name" value="Sigma_54_int_dom_CS"/>
</dbReference>
<protein>
    <submittedName>
        <fullName evidence="11">Sigma-54-dependent Fis family transcriptional regulator</fullName>
    </submittedName>
</protein>
<dbReference type="SMART" id="SM00448">
    <property type="entry name" value="REC"/>
    <property type="match status" value="1"/>
</dbReference>
<feature type="domain" description="Response regulatory" evidence="10">
    <location>
        <begin position="4"/>
        <end position="119"/>
    </location>
</feature>
<dbReference type="Gene3D" id="3.40.50.300">
    <property type="entry name" value="P-loop containing nucleotide triphosphate hydrolases"/>
    <property type="match status" value="1"/>
</dbReference>
<keyword evidence="1 8" id="KW-0597">Phosphoprotein</keyword>
<dbReference type="PROSITE" id="PS00676">
    <property type="entry name" value="SIGMA54_INTERACT_2"/>
    <property type="match status" value="1"/>
</dbReference>
<dbReference type="Gene3D" id="3.40.50.2300">
    <property type="match status" value="1"/>
</dbReference>
<dbReference type="InterPro" id="IPR003593">
    <property type="entry name" value="AAA+_ATPase"/>
</dbReference>
<comment type="caution">
    <text evidence="11">The sequence shown here is derived from an EMBL/GenBank/DDBJ whole genome shotgun (WGS) entry which is preliminary data.</text>
</comment>
<dbReference type="Gene3D" id="1.10.8.60">
    <property type="match status" value="1"/>
</dbReference>
<keyword evidence="5" id="KW-0805">Transcription regulation</keyword>
<keyword evidence="2" id="KW-0547">Nucleotide-binding</keyword>
<dbReference type="Proteomes" id="UP000315439">
    <property type="component" value="Unassembled WGS sequence"/>
</dbReference>
<evidence type="ECO:0000256" key="3">
    <source>
        <dbReference type="ARBA" id="ARBA00022840"/>
    </source>
</evidence>
<dbReference type="Pfam" id="PF00072">
    <property type="entry name" value="Response_reg"/>
    <property type="match status" value="1"/>
</dbReference>
<accession>A0A545UB96</accession>
<evidence type="ECO:0000259" key="10">
    <source>
        <dbReference type="PROSITE" id="PS50110"/>
    </source>
</evidence>
<keyword evidence="12" id="KW-1185">Reference proteome</keyword>
<dbReference type="GO" id="GO:0043565">
    <property type="term" value="F:sequence-specific DNA binding"/>
    <property type="evidence" value="ECO:0007669"/>
    <property type="project" value="InterPro"/>
</dbReference>